<dbReference type="GO" id="GO:0003677">
    <property type="term" value="F:DNA binding"/>
    <property type="evidence" value="ECO:0007669"/>
    <property type="project" value="InterPro"/>
</dbReference>
<dbReference type="Pfam" id="PF02384">
    <property type="entry name" value="N6_Mtase"/>
    <property type="match status" value="1"/>
</dbReference>
<keyword evidence="5" id="KW-0680">Restriction system</keyword>
<dbReference type="GO" id="GO:0032259">
    <property type="term" value="P:methylation"/>
    <property type="evidence" value="ECO:0007669"/>
    <property type="project" value="UniProtKB-KW"/>
</dbReference>
<feature type="domain" description="DNA methylase adenine-specific" evidence="7">
    <location>
        <begin position="120"/>
        <end position="403"/>
    </location>
</feature>
<evidence type="ECO:0000256" key="6">
    <source>
        <dbReference type="ARBA" id="ARBA00047942"/>
    </source>
</evidence>
<dbReference type="InterPro" id="IPR029063">
    <property type="entry name" value="SAM-dependent_MTases_sf"/>
</dbReference>
<sequence length="438" mass="51089">MPEEHKLIWELSLTNGAIDIWKLRYYLSLFFYRWISETEKYYSFWETRSEDYLFHKVIQEIQYNPDKAAEILDKSLKGLDSDLFYGVDLDNTKLGVNENERNKKVIETIDLVYRLNEINFAELYDELMDLYSYYGIQGENYTPKTISNLLIKLLLVNVEDIQEIYDPASASGYLLTRLLNVFQEQKIYVYAHELNRDTLGIFKMAVIWLGAQLNDAYLAGSSPKQINKKFKGIISNPYSLNNHPAFNKNQPTISSQFNLAFIYKCLLHLEPTNTSTLIITFPESILSSNKGEANKIKKYLIEKNLIDCVIKLPKNCFYGREKTKCIFIIKTNREKKKILFIDASGQVIKVNSQYLLSEENIDWIVNKYKETTEIEHISKLIPLEEIIKNQNNLSLDLYIAPTKKPKSKIIFEPITNISPFDEPVAIDKKRKNEAKNEK</sequence>
<dbReference type="PRINTS" id="PR00507">
    <property type="entry name" value="N12N6MTFRASE"/>
</dbReference>
<dbReference type="EC" id="2.1.1.72" evidence="1"/>
<evidence type="ECO:0000256" key="3">
    <source>
        <dbReference type="ARBA" id="ARBA00022679"/>
    </source>
</evidence>
<keyword evidence="4" id="KW-0949">S-adenosyl-L-methionine</keyword>
<keyword evidence="3" id="KW-0808">Transferase</keyword>
<organism evidence="8 9">
    <name type="scientific">Candidatus Mycoplasma haematohominis</name>
    <dbReference type="NCBI Taxonomy" id="1494318"/>
    <lineage>
        <taxon>Bacteria</taxon>
        <taxon>Bacillati</taxon>
        <taxon>Mycoplasmatota</taxon>
        <taxon>Mollicutes</taxon>
        <taxon>Mycoplasmataceae</taxon>
        <taxon>Mycoplasma</taxon>
    </lineage>
</organism>
<evidence type="ECO:0000256" key="4">
    <source>
        <dbReference type="ARBA" id="ARBA00022691"/>
    </source>
</evidence>
<dbReference type="Proteomes" id="UP000324831">
    <property type="component" value="Unassembled WGS sequence"/>
</dbReference>
<keyword evidence="2 8" id="KW-0489">Methyltransferase</keyword>
<reference evidence="8 9" key="1">
    <citation type="submission" date="2019-01" db="EMBL/GenBank/DDBJ databases">
        <title>Draft genome sequences of Candidatus Mycoplasma haemohominis SWG34-3 identified from a patient with pyrexia, anemia and liver dysfunction.</title>
        <authorList>
            <person name="Sekizuka T."/>
            <person name="Hattori N."/>
            <person name="Katano H."/>
            <person name="Takuma T."/>
            <person name="Ito T."/>
            <person name="Arai N."/>
            <person name="Yanai R."/>
            <person name="Ishii S."/>
            <person name="Miura Y."/>
            <person name="Tokunaga T."/>
            <person name="Watanabe H."/>
            <person name="Nomura N."/>
            <person name="Eguchi J."/>
            <person name="Arai T."/>
            <person name="Hasegawa H."/>
            <person name="Nakamaki T."/>
            <person name="Wakita T."/>
            <person name="Niki Y."/>
            <person name="Kuroda M."/>
        </authorList>
    </citation>
    <scope>NUCLEOTIDE SEQUENCE [LARGE SCALE GENOMIC DNA]</scope>
    <source>
        <strain evidence="8">SWG34-3</strain>
    </source>
</reference>
<dbReference type="Gene3D" id="3.40.50.150">
    <property type="entry name" value="Vaccinia Virus protein VP39"/>
    <property type="match status" value="1"/>
</dbReference>
<evidence type="ECO:0000313" key="8">
    <source>
        <dbReference type="EMBL" id="GCE64042.1"/>
    </source>
</evidence>
<evidence type="ECO:0000256" key="1">
    <source>
        <dbReference type="ARBA" id="ARBA00011900"/>
    </source>
</evidence>
<dbReference type="PANTHER" id="PTHR42933">
    <property type="entry name" value="SLR6095 PROTEIN"/>
    <property type="match status" value="1"/>
</dbReference>
<dbReference type="InterPro" id="IPR051537">
    <property type="entry name" value="DNA_Adenine_Mtase"/>
</dbReference>
<evidence type="ECO:0000256" key="2">
    <source>
        <dbReference type="ARBA" id="ARBA00022603"/>
    </source>
</evidence>
<protein>
    <recommendedName>
        <fullName evidence="1">site-specific DNA-methyltransferase (adenine-specific)</fullName>
        <ecNumber evidence="1">2.1.1.72</ecNumber>
    </recommendedName>
</protein>
<dbReference type="InterPro" id="IPR003356">
    <property type="entry name" value="DNA_methylase_A-5"/>
</dbReference>
<evidence type="ECO:0000256" key="5">
    <source>
        <dbReference type="ARBA" id="ARBA00022747"/>
    </source>
</evidence>
<name>A0A478FRI6_9MOLU</name>
<proteinExistence type="predicted"/>
<dbReference type="GO" id="GO:0009307">
    <property type="term" value="P:DNA restriction-modification system"/>
    <property type="evidence" value="ECO:0007669"/>
    <property type="project" value="UniProtKB-KW"/>
</dbReference>
<comment type="catalytic activity">
    <reaction evidence="6">
        <text>a 2'-deoxyadenosine in DNA + S-adenosyl-L-methionine = an N(6)-methyl-2'-deoxyadenosine in DNA + S-adenosyl-L-homocysteine + H(+)</text>
        <dbReference type="Rhea" id="RHEA:15197"/>
        <dbReference type="Rhea" id="RHEA-COMP:12418"/>
        <dbReference type="Rhea" id="RHEA-COMP:12419"/>
        <dbReference type="ChEBI" id="CHEBI:15378"/>
        <dbReference type="ChEBI" id="CHEBI:57856"/>
        <dbReference type="ChEBI" id="CHEBI:59789"/>
        <dbReference type="ChEBI" id="CHEBI:90615"/>
        <dbReference type="ChEBI" id="CHEBI:90616"/>
        <dbReference type="EC" id="2.1.1.72"/>
    </reaction>
</comment>
<dbReference type="SUPFAM" id="SSF53335">
    <property type="entry name" value="S-adenosyl-L-methionine-dependent methyltransferases"/>
    <property type="match status" value="1"/>
</dbReference>
<accession>A0A478FRI6</accession>
<evidence type="ECO:0000313" key="9">
    <source>
        <dbReference type="Proteomes" id="UP000324831"/>
    </source>
</evidence>
<evidence type="ECO:0000259" key="7">
    <source>
        <dbReference type="Pfam" id="PF02384"/>
    </source>
</evidence>
<dbReference type="GO" id="GO:0008170">
    <property type="term" value="F:N-methyltransferase activity"/>
    <property type="evidence" value="ECO:0007669"/>
    <property type="project" value="InterPro"/>
</dbReference>
<dbReference type="EMBL" id="BIMN01000009">
    <property type="protein sequence ID" value="GCE64042.1"/>
    <property type="molecule type" value="Genomic_DNA"/>
</dbReference>
<comment type="caution">
    <text evidence="8">The sequence shown here is derived from an EMBL/GenBank/DDBJ whole genome shotgun (WGS) entry which is preliminary data.</text>
</comment>
<dbReference type="PANTHER" id="PTHR42933:SF1">
    <property type="entry name" value="SITE-SPECIFIC DNA-METHYLTRANSFERASE (ADENINE-SPECIFIC)"/>
    <property type="match status" value="1"/>
</dbReference>
<dbReference type="AlphaFoldDB" id="A0A478FRI6"/>
<gene>
    <name evidence="8" type="ORF">MHSWG343_10500</name>
</gene>
<dbReference type="GO" id="GO:0009007">
    <property type="term" value="F:site-specific DNA-methyltransferase (adenine-specific) activity"/>
    <property type="evidence" value="ECO:0007669"/>
    <property type="project" value="UniProtKB-EC"/>
</dbReference>